<dbReference type="InterPro" id="IPR010894">
    <property type="entry name" value="SpoVAD"/>
</dbReference>
<dbReference type="HOGENOM" id="CLU_048574_0_0_9"/>
<dbReference type="EMBL" id="CP008876">
    <property type="protein sequence ID" value="AIF66697.1"/>
    <property type="molecule type" value="Genomic_DNA"/>
</dbReference>
<protein>
    <submittedName>
        <fullName evidence="1">Stage V sporulation protein AD</fullName>
    </submittedName>
</protein>
<dbReference type="Gene3D" id="3.40.47.40">
    <property type="entry name" value="Stage V sporulation protein AD"/>
    <property type="match status" value="1"/>
</dbReference>
<dbReference type="KEGG" id="tap:GZ22_08650"/>
<dbReference type="SUPFAM" id="SSF53901">
    <property type="entry name" value="Thiolase-like"/>
    <property type="match status" value="1"/>
</dbReference>
<dbReference type="GO" id="GO:0016746">
    <property type="term" value="F:acyltransferase activity"/>
    <property type="evidence" value="ECO:0007669"/>
    <property type="project" value="InterPro"/>
</dbReference>
<gene>
    <name evidence="1" type="ORF">GZ22_08650</name>
</gene>
<dbReference type="InterPro" id="IPR016039">
    <property type="entry name" value="Thiolase-like"/>
</dbReference>
<dbReference type="RefSeq" id="WP_038561030.1">
    <property type="nucleotide sequence ID" value="NZ_CP008876.1"/>
</dbReference>
<evidence type="ECO:0000313" key="2">
    <source>
        <dbReference type="Proteomes" id="UP000027980"/>
    </source>
</evidence>
<dbReference type="NCBIfam" id="TIGR02845">
    <property type="entry name" value="spore_V_AD"/>
    <property type="match status" value="1"/>
</dbReference>
<dbReference type="Pfam" id="PF07451">
    <property type="entry name" value="SpoVAD"/>
    <property type="match status" value="1"/>
</dbReference>
<dbReference type="NCBIfam" id="NF006160">
    <property type="entry name" value="PRK08304.1"/>
    <property type="match status" value="1"/>
</dbReference>
<sequence length="336" mass="36211">MAKLGKQSWTLNQKVYIQETGTSVGPKESKGPLGDSFDKSYDNLYCGEDNWEMAERKLLQDAIQITLEKAGLKQQHIDMFIAGDLLNQNVSANYTARDMDMSYLGMFGACSTSMETLAVASQLVDAGVADRILTAVCSHNATAERQFRFPTEYGNQKPATATSTATGAGCALVSREKSQIRIEGATIGKVVDFGATNAFDLGSAMVPAAYDTIKRHLSDFGRTPADYDLIVTGDLSSVGSPILKDMLRSDGINIDAVHKDCGNLLYNNDQGMLAGGSGTACSAIVTYSHLLDEMRKGTYKRILVTATGALMNPTLIRQKESIPAIAHSVVLVREEV</sequence>
<dbReference type="PIRSF" id="PIRSF011570">
    <property type="entry name" value="SpoVAD"/>
    <property type="match status" value="1"/>
</dbReference>
<dbReference type="Proteomes" id="UP000027980">
    <property type="component" value="Chromosome"/>
</dbReference>
<proteinExistence type="predicted"/>
<accession>A0A075LL92</accession>
<dbReference type="GeneID" id="34220818"/>
<reference evidence="1 2" key="1">
    <citation type="submission" date="2014-07" db="EMBL/GenBank/DDBJ databases">
        <title>Complete genome sequence of a moderately halophilic bacterium Terribacillus aidingensis MP602, isolated from Cryptomeria fortunei in Tianmu mountain in China.</title>
        <authorList>
            <person name="Wang Y."/>
            <person name="Lu P."/>
            <person name="Zhang L."/>
        </authorList>
    </citation>
    <scope>NUCLEOTIDE SEQUENCE [LARGE SCALE GENOMIC DNA]</scope>
    <source>
        <strain evidence="1 2">MP602</strain>
    </source>
</reference>
<dbReference type="AlphaFoldDB" id="A0A075LL92"/>
<dbReference type="InterPro" id="IPR038369">
    <property type="entry name" value="SpoVAD_sf"/>
</dbReference>
<name>A0A075LL92_9BACI</name>
<evidence type="ECO:0000313" key="1">
    <source>
        <dbReference type="EMBL" id="AIF66697.1"/>
    </source>
</evidence>
<dbReference type="OrthoDB" id="9770068at2"/>
<organism evidence="1 2">
    <name type="scientific">Terribacillus saccharophilus</name>
    <dbReference type="NCBI Taxonomy" id="361277"/>
    <lineage>
        <taxon>Bacteria</taxon>
        <taxon>Bacillati</taxon>
        <taxon>Bacillota</taxon>
        <taxon>Bacilli</taxon>
        <taxon>Bacillales</taxon>
        <taxon>Bacillaceae</taxon>
        <taxon>Terribacillus</taxon>
    </lineage>
</organism>